<dbReference type="EMBL" id="JAENGP010000015">
    <property type="protein sequence ID" value="MBK1782126.1"/>
    <property type="molecule type" value="Genomic_DNA"/>
</dbReference>
<keyword evidence="1" id="KW-1003">Cell membrane</keyword>
<dbReference type="Proteomes" id="UP000635316">
    <property type="component" value="Unassembled WGS sequence"/>
</dbReference>
<gene>
    <name evidence="8" type="ORF">JHL22_12980</name>
</gene>
<dbReference type="PANTHER" id="PTHR41335">
    <property type="entry name" value="MEMBRANE PROTEIN-RELATED"/>
    <property type="match status" value="1"/>
</dbReference>
<evidence type="ECO:0000256" key="1">
    <source>
        <dbReference type="ARBA" id="ARBA00022475"/>
    </source>
</evidence>
<keyword evidence="4 6" id="KW-0472">Membrane</keyword>
<name>A0ABS1EGJ0_9BURK</name>
<dbReference type="PANTHER" id="PTHR41335:SF1">
    <property type="entry name" value="MEMBRANE PROTEIN"/>
    <property type="match status" value="1"/>
</dbReference>
<evidence type="ECO:0000256" key="3">
    <source>
        <dbReference type="ARBA" id="ARBA00022989"/>
    </source>
</evidence>
<feature type="domain" description="Lipopolysaccharide assembly protein A" evidence="7">
    <location>
        <begin position="22"/>
        <end position="86"/>
    </location>
</feature>
<keyword evidence="3 6" id="KW-1133">Transmembrane helix</keyword>
<evidence type="ECO:0000256" key="6">
    <source>
        <dbReference type="SAM" id="Phobius"/>
    </source>
</evidence>
<accession>A0ABS1EGJ0</accession>
<sequence>MHYFIWALRLIIFLLVLLFALKNTQPVSVRFFSDVAVNNIPLIVVLLVTFFLGAVFAYLLAILARIKKTRQVGQLKSEIARLKKDVNATKGNKSEATGNLSAKTSDSTAITKI</sequence>
<comment type="caution">
    <text evidence="8">The sequence shown here is derived from an EMBL/GenBank/DDBJ whole genome shotgun (WGS) entry which is preliminary data.</text>
</comment>
<protein>
    <submittedName>
        <fullName evidence="8">LapA family protein</fullName>
    </submittedName>
</protein>
<evidence type="ECO:0000256" key="4">
    <source>
        <dbReference type="ARBA" id="ARBA00023136"/>
    </source>
</evidence>
<keyword evidence="2 6" id="KW-0812">Transmembrane</keyword>
<evidence type="ECO:0000259" key="7">
    <source>
        <dbReference type="Pfam" id="PF06305"/>
    </source>
</evidence>
<evidence type="ECO:0000256" key="2">
    <source>
        <dbReference type="ARBA" id="ARBA00022692"/>
    </source>
</evidence>
<feature type="region of interest" description="Disordered" evidence="5">
    <location>
        <begin position="90"/>
        <end position="113"/>
    </location>
</feature>
<organism evidence="8 9">
    <name type="scientific">Advenella mandrilli</name>
    <dbReference type="NCBI Taxonomy" id="2800330"/>
    <lineage>
        <taxon>Bacteria</taxon>
        <taxon>Pseudomonadati</taxon>
        <taxon>Pseudomonadota</taxon>
        <taxon>Betaproteobacteria</taxon>
        <taxon>Burkholderiales</taxon>
        <taxon>Alcaligenaceae</taxon>
    </lineage>
</organism>
<keyword evidence="9" id="KW-1185">Reference proteome</keyword>
<evidence type="ECO:0000313" key="9">
    <source>
        <dbReference type="Proteomes" id="UP000635316"/>
    </source>
</evidence>
<dbReference type="RefSeq" id="WP_200238267.1">
    <property type="nucleotide sequence ID" value="NZ_JAENGP010000015.1"/>
</dbReference>
<dbReference type="InterPro" id="IPR010445">
    <property type="entry name" value="LapA_dom"/>
</dbReference>
<evidence type="ECO:0000313" key="8">
    <source>
        <dbReference type="EMBL" id="MBK1782126.1"/>
    </source>
</evidence>
<feature type="transmembrane region" description="Helical" evidence="6">
    <location>
        <begin position="42"/>
        <end position="64"/>
    </location>
</feature>
<reference evidence="8 9" key="1">
    <citation type="submission" date="2020-12" db="EMBL/GenBank/DDBJ databases">
        <authorList>
            <person name="Lu T."/>
            <person name="Wang Q."/>
            <person name="Han X."/>
        </authorList>
    </citation>
    <scope>NUCLEOTIDE SEQUENCE [LARGE SCALE GENOMIC DNA]</scope>
    <source>
        <strain evidence="8 9">WQ 585</strain>
    </source>
</reference>
<dbReference type="Pfam" id="PF06305">
    <property type="entry name" value="LapA_dom"/>
    <property type="match status" value="1"/>
</dbReference>
<evidence type="ECO:0000256" key="5">
    <source>
        <dbReference type="SAM" id="MobiDB-lite"/>
    </source>
</evidence>
<proteinExistence type="predicted"/>